<dbReference type="NCBIfam" id="TIGR02352">
    <property type="entry name" value="thiamin_ThiO"/>
    <property type="match status" value="1"/>
</dbReference>
<comment type="pathway">
    <text evidence="1">Cofactor biosynthesis; thiamine diphosphate biosynthesis.</text>
</comment>
<dbReference type="PROSITE" id="PS51257">
    <property type="entry name" value="PROKAR_LIPOPROTEIN"/>
    <property type="match status" value="1"/>
</dbReference>
<evidence type="ECO:0000256" key="2">
    <source>
        <dbReference type="ARBA" id="ARBA00022977"/>
    </source>
</evidence>
<accession>A0ABN1GG84</accession>
<dbReference type="Pfam" id="PF01266">
    <property type="entry name" value="DAO"/>
    <property type="match status" value="1"/>
</dbReference>
<sequence length="388" mass="41898">MKQHYDVIIIGGGVIGCSIAFQLSKRDYRVLIVEKDSLGGKASGAAAGMLGAQAELEKNNPLFPIAKESRAMFPGLAEELRSLTGIDIELLQSGILKIARTNEEAAEFKDIAAFQRKLHKVDHHQVTVSKSTSEVAQWLTPEKIVQQEQALSENLSGGLWMPEDGQVNPPLLTKAYAQAAAVLGTKVMEYTAVQGLVIEYNCVVGVKTGTETIFADEVIVAAGAWSEQLLNNTGLKLDSYPVKGECFSVRHHGQLITSSIFSTSCYIVPKVGGQIIIGATQKPHTFDETVSLNSLSRLMEDAVSIIPALKETKWEKAWAGVRPQTGDGLPYLGRHPRLGRLSLAAGHYRNGILLAPITGLLMADLMGGSEIDSVFRTDRMLTQKGGST</sequence>
<evidence type="ECO:0000256" key="1">
    <source>
        <dbReference type="ARBA" id="ARBA00004948"/>
    </source>
</evidence>
<dbReference type="RefSeq" id="WP_343814940.1">
    <property type="nucleotide sequence ID" value="NZ_BAAADS010000025.1"/>
</dbReference>
<dbReference type="PANTHER" id="PTHR13847">
    <property type="entry name" value="SARCOSINE DEHYDROGENASE-RELATED"/>
    <property type="match status" value="1"/>
</dbReference>
<dbReference type="InterPro" id="IPR006076">
    <property type="entry name" value="FAD-dep_OxRdtase"/>
</dbReference>
<name>A0ABN1GG84_9BACI</name>
<evidence type="ECO:0000256" key="4">
    <source>
        <dbReference type="ARBA" id="ARBA00049872"/>
    </source>
</evidence>
<dbReference type="InterPro" id="IPR012727">
    <property type="entry name" value="Gly_oxidase_ThiO"/>
</dbReference>
<evidence type="ECO:0000313" key="8">
    <source>
        <dbReference type="Proteomes" id="UP001500866"/>
    </source>
</evidence>
<dbReference type="PANTHER" id="PTHR13847:SF289">
    <property type="entry name" value="GLYCINE OXIDASE"/>
    <property type="match status" value="1"/>
</dbReference>
<keyword evidence="8" id="KW-1185">Reference proteome</keyword>
<feature type="domain" description="FAD dependent oxidoreductase" evidence="6">
    <location>
        <begin position="6"/>
        <end position="365"/>
    </location>
</feature>
<comment type="caution">
    <text evidence="7">The sequence shown here is derived from an EMBL/GenBank/DDBJ whole genome shotgun (WGS) entry which is preliminary data.</text>
</comment>
<gene>
    <name evidence="7" type="primary">thiO</name>
    <name evidence="7" type="ORF">GCM10009001_30210</name>
</gene>
<evidence type="ECO:0000259" key="6">
    <source>
        <dbReference type="Pfam" id="PF01266"/>
    </source>
</evidence>
<dbReference type="EC" id="1.4.3.19" evidence="5"/>
<keyword evidence="2" id="KW-0784">Thiamine biosynthesis</keyword>
<proteinExistence type="predicted"/>
<reference evidence="7 8" key="1">
    <citation type="journal article" date="2019" name="Int. J. Syst. Evol. Microbiol.">
        <title>The Global Catalogue of Microorganisms (GCM) 10K type strain sequencing project: providing services to taxonomists for standard genome sequencing and annotation.</title>
        <authorList>
            <consortium name="The Broad Institute Genomics Platform"/>
            <consortium name="The Broad Institute Genome Sequencing Center for Infectious Disease"/>
            <person name="Wu L."/>
            <person name="Ma J."/>
        </authorList>
    </citation>
    <scope>NUCLEOTIDE SEQUENCE [LARGE SCALE GENOMIC DNA]</scope>
    <source>
        <strain evidence="7 8">JCM 15395</strain>
    </source>
</reference>
<dbReference type="EMBL" id="BAAADS010000025">
    <property type="protein sequence ID" value="GAA0610929.1"/>
    <property type="molecule type" value="Genomic_DNA"/>
</dbReference>
<evidence type="ECO:0000256" key="5">
    <source>
        <dbReference type="ARBA" id="ARBA00050018"/>
    </source>
</evidence>
<keyword evidence="3" id="KW-0560">Oxidoreductase</keyword>
<evidence type="ECO:0000256" key="3">
    <source>
        <dbReference type="ARBA" id="ARBA00023002"/>
    </source>
</evidence>
<dbReference type="InterPro" id="IPR036188">
    <property type="entry name" value="FAD/NAD-bd_sf"/>
</dbReference>
<dbReference type="Gene3D" id="3.50.50.60">
    <property type="entry name" value="FAD/NAD(P)-binding domain"/>
    <property type="match status" value="1"/>
</dbReference>
<dbReference type="SUPFAM" id="SSF51905">
    <property type="entry name" value="FAD/NAD(P)-binding domain"/>
    <property type="match status" value="1"/>
</dbReference>
<dbReference type="Proteomes" id="UP001500866">
    <property type="component" value="Unassembled WGS sequence"/>
</dbReference>
<organism evidence="7 8">
    <name type="scientific">Virgibacillus siamensis</name>
    <dbReference type="NCBI Taxonomy" id="480071"/>
    <lineage>
        <taxon>Bacteria</taxon>
        <taxon>Bacillati</taxon>
        <taxon>Bacillota</taxon>
        <taxon>Bacilli</taxon>
        <taxon>Bacillales</taxon>
        <taxon>Bacillaceae</taxon>
        <taxon>Virgibacillus</taxon>
    </lineage>
</organism>
<evidence type="ECO:0000313" key="7">
    <source>
        <dbReference type="EMBL" id="GAA0610929.1"/>
    </source>
</evidence>
<dbReference type="Gene3D" id="3.30.9.10">
    <property type="entry name" value="D-Amino Acid Oxidase, subunit A, domain 2"/>
    <property type="match status" value="1"/>
</dbReference>
<protein>
    <recommendedName>
        <fullName evidence="5">glycine oxidase</fullName>
        <ecNumber evidence="5">1.4.3.19</ecNumber>
    </recommendedName>
</protein>
<comment type="catalytic activity">
    <reaction evidence="4">
        <text>glycine + O2 + H2O = glyoxylate + H2O2 + NH4(+)</text>
        <dbReference type="Rhea" id="RHEA:11532"/>
        <dbReference type="ChEBI" id="CHEBI:15377"/>
        <dbReference type="ChEBI" id="CHEBI:15379"/>
        <dbReference type="ChEBI" id="CHEBI:16240"/>
        <dbReference type="ChEBI" id="CHEBI:28938"/>
        <dbReference type="ChEBI" id="CHEBI:36655"/>
        <dbReference type="ChEBI" id="CHEBI:57305"/>
        <dbReference type="EC" id="1.4.3.19"/>
    </reaction>
</comment>
<dbReference type="SUPFAM" id="SSF54373">
    <property type="entry name" value="FAD-linked reductases, C-terminal domain"/>
    <property type="match status" value="1"/>
</dbReference>